<feature type="region of interest" description="Disordered" evidence="5">
    <location>
        <begin position="727"/>
        <end position="765"/>
    </location>
</feature>
<dbReference type="EMBL" id="HG805835">
    <property type="protein sequence ID" value="CDW52940.1"/>
    <property type="molecule type" value="Genomic_DNA"/>
</dbReference>
<dbReference type="Proteomes" id="UP000030665">
    <property type="component" value="Unassembled WGS sequence"/>
</dbReference>
<name>A0A077Z2L4_TRITR</name>
<evidence type="ECO:0000259" key="6">
    <source>
        <dbReference type="PROSITE" id="PS51469"/>
    </source>
</evidence>
<evidence type="ECO:0000313" key="8">
    <source>
        <dbReference type="Proteomes" id="UP000030665"/>
    </source>
</evidence>
<gene>
    <name evidence="7" type="ORF">TTRE_0000120201</name>
</gene>
<dbReference type="PANTHER" id="PTHR12953:SF0">
    <property type="entry name" value="SUN DOMAIN-CONTAINING OSSIFICATION FACTOR"/>
    <property type="match status" value="1"/>
</dbReference>
<evidence type="ECO:0000256" key="2">
    <source>
        <dbReference type="ARBA" id="ARBA00022692"/>
    </source>
</evidence>
<feature type="domain" description="SUN" evidence="6">
    <location>
        <begin position="80"/>
        <end position="265"/>
    </location>
</feature>
<evidence type="ECO:0000256" key="3">
    <source>
        <dbReference type="ARBA" id="ARBA00022989"/>
    </source>
</evidence>
<feature type="compositionally biased region" description="Basic and acidic residues" evidence="5">
    <location>
        <begin position="727"/>
        <end position="739"/>
    </location>
</feature>
<proteinExistence type="predicted"/>
<dbReference type="GO" id="GO:0034975">
    <property type="term" value="P:protein folding in endoplasmic reticulum"/>
    <property type="evidence" value="ECO:0007669"/>
    <property type="project" value="TreeGrafter"/>
</dbReference>
<organism evidence="7 8">
    <name type="scientific">Trichuris trichiura</name>
    <name type="common">Whipworm</name>
    <name type="synonym">Trichocephalus trichiurus</name>
    <dbReference type="NCBI Taxonomy" id="36087"/>
    <lineage>
        <taxon>Eukaryota</taxon>
        <taxon>Metazoa</taxon>
        <taxon>Ecdysozoa</taxon>
        <taxon>Nematoda</taxon>
        <taxon>Enoplea</taxon>
        <taxon>Dorylaimia</taxon>
        <taxon>Trichinellida</taxon>
        <taxon>Trichuridae</taxon>
        <taxon>Trichuris</taxon>
    </lineage>
</organism>
<dbReference type="InterPro" id="IPR045120">
    <property type="entry name" value="Suco/Slp1-like"/>
</dbReference>
<evidence type="ECO:0000256" key="1">
    <source>
        <dbReference type="ARBA" id="ARBA00004308"/>
    </source>
</evidence>
<accession>A0A077Z2L4</accession>
<evidence type="ECO:0000256" key="4">
    <source>
        <dbReference type="ARBA" id="ARBA00023136"/>
    </source>
</evidence>
<dbReference type="GO" id="GO:0012505">
    <property type="term" value="C:endomembrane system"/>
    <property type="evidence" value="ECO:0007669"/>
    <property type="project" value="UniProtKB-SubCell"/>
</dbReference>
<dbReference type="OrthoDB" id="266334at2759"/>
<dbReference type="Gene3D" id="2.60.120.260">
    <property type="entry name" value="Galactose-binding domain-like"/>
    <property type="match status" value="1"/>
</dbReference>
<dbReference type="Pfam" id="PF07738">
    <property type="entry name" value="Sad1_UNC"/>
    <property type="match status" value="1"/>
</dbReference>
<dbReference type="InterPro" id="IPR012919">
    <property type="entry name" value="SUN_dom"/>
</dbReference>
<dbReference type="GO" id="GO:0016020">
    <property type="term" value="C:membrane"/>
    <property type="evidence" value="ECO:0007669"/>
    <property type="project" value="InterPro"/>
</dbReference>
<evidence type="ECO:0000256" key="5">
    <source>
        <dbReference type="SAM" id="MobiDB-lite"/>
    </source>
</evidence>
<evidence type="ECO:0000313" key="7">
    <source>
        <dbReference type="EMBL" id="CDW52940.1"/>
    </source>
</evidence>
<dbReference type="SUPFAM" id="SSF49785">
    <property type="entry name" value="Galactose-binding domain-like"/>
    <property type="match status" value="1"/>
</dbReference>
<keyword evidence="8" id="KW-1185">Reference proteome</keyword>
<keyword evidence="4" id="KW-0472">Membrane</keyword>
<sequence length="831" mass="92576">MATASDPEGVCSLAEHLHFLHLFFPVDSTADVGKCPSDKQKEAELPIVESQKETLELTDDEPLQSFDEWTRRKLEEQRLVATVADTVVNGNGAPAAAAPIAARNYASKDCGARIVMANAEARKPSALLNGKRKAFSHSFSAYVIFVLIVVDKDNDEYMLNPCKTDGPKWFIIELCETVQISCVEMANFELFSSSPKEFRLVTSERYPSSEWHLLGEWTAADSRQIQRYMVASKLYAKYVKVELLSHYGSEHFCPLSLVRVLGISMVEEYEAEAMKHESFASPIREQSGATLSDSDEQKSSAKGYLLNTARDTVKSIAESVLKKASFVFKVIKTTTEQQQRYAANGGATFAHPSTNGDAVSSSSYWSCLLSPKNQSKRFTSRHCYFTQLMENRFVTPAGSSIALDSVNSGRSSTADTSSFAGKRRFAKCGNTSLHGHCSSEKNELQKHLTMNNEQPKWCPLKGNLTRSKFKRRRLIPTVGYPQRLNSSNDASFNAKKGTISSNGGATVASASSLHLLPGSTTSAKESVFIRLNNRIKKLEINVSLSSQYLSELSRTYKRQMEEMQKNWKRTLSLVAETKRHLLSMIEVHNDLLHSLTSRVDEVSSMVTTAEKISVPLPDKWWQWHPGLLFMEFCLVSCIVLFTVLGSKSTSRLRRSDVAKVVMDILMSEMSVLTQPSYLQNSDEVRRVDVRPSPSSVASNKSSRALTNVNGKWKVFLLLRSSRTLRRTDASMRKASEPQRLRCFSGQRRNANSLADPKDSPSSSSKVCCRSCPGVLFSSVPRTPPKNEISKWIEHPAMRAPLKKGYDRETPISPGFLCHTKATNRPSPSPRG</sequence>
<keyword evidence="3" id="KW-1133">Transmembrane helix</keyword>
<reference evidence="7" key="1">
    <citation type="submission" date="2014-01" db="EMBL/GenBank/DDBJ databases">
        <authorList>
            <person name="Aslett M."/>
        </authorList>
    </citation>
    <scope>NUCLEOTIDE SEQUENCE</scope>
</reference>
<protein>
    <submittedName>
        <fullName evidence="7">Sad1 UNC domain containing protein</fullName>
    </submittedName>
</protein>
<keyword evidence="2" id="KW-0812">Transmembrane</keyword>
<reference evidence="7" key="2">
    <citation type="submission" date="2014-03" db="EMBL/GenBank/DDBJ databases">
        <title>The whipworm genome and dual-species transcriptomics of an intimate host-pathogen interaction.</title>
        <authorList>
            <person name="Foth B.J."/>
            <person name="Tsai I.J."/>
            <person name="Reid A.J."/>
            <person name="Bancroft A.J."/>
            <person name="Nichol S."/>
            <person name="Tracey A."/>
            <person name="Holroyd N."/>
            <person name="Cotton J.A."/>
            <person name="Stanley E.J."/>
            <person name="Zarowiecki M."/>
            <person name="Liu J.Z."/>
            <person name="Huckvale T."/>
            <person name="Cooper P.J."/>
            <person name="Grencis R.K."/>
            <person name="Berriman M."/>
        </authorList>
    </citation>
    <scope>NUCLEOTIDE SEQUENCE [LARGE SCALE GENOMIC DNA]</scope>
</reference>
<comment type="subcellular location">
    <subcellularLocation>
        <location evidence="1">Endomembrane system</location>
    </subcellularLocation>
</comment>
<dbReference type="PROSITE" id="PS51469">
    <property type="entry name" value="SUN"/>
    <property type="match status" value="1"/>
</dbReference>
<dbReference type="STRING" id="36087.A0A077Z2L4"/>
<dbReference type="InterPro" id="IPR008979">
    <property type="entry name" value="Galactose-bd-like_sf"/>
</dbReference>
<dbReference type="AlphaFoldDB" id="A0A077Z2L4"/>
<dbReference type="PANTHER" id="PTHR12953">
    <property type="entry name" value="MEMBRANE PROTEIN CH1 RELATED"/>
    <property type="match status" value="1"/>
</dbReference>
<dbReference type="GO" id="GO:0005737">
    <property type="term" value="C:cytoplasm"/>
    <property type="evidence" value="ECO:0007669"/>
    <property type="project" value="TreeGrafter"/>
</dbReference>